<organism evidence="4 5">
    <name type="scientific">Tuber melanosporum (strain Mel28)</name>
    <name type="common">Perigord black truffle</name>
    <dbReference type="NCBI Taxonomy" id="656061"/>
    <lineage>
        <taxon>Eukaryota</taxon>
        <taxon>Fungi</taxon>
        <taxon>Dikarya</taxon>
        <taxon>Ascomycota</taxon>
        <taxon>Pezizomycotina</taxon>
        <taxon>Pezizomycetes</taxon>
        <taxon>Pezizales</taxon>
        <taxon>Tuberaceae</taxon>
        <taxon>Tuber</taxon>
    </lineage>
</organism>
<accession>D5G7R6</accession>
<feature type="domain" description="Zn(2)-C6 fungal-type" evidence="3">
    <location>
        <begin position="44"/>
        <end position="78"/>
    </location>
</feature>
<dbReference type="STRING" id="656061.D5G7R6"/>
<dbReference type="Gene3D" id="4.10.240.10">
    <property type="entry name" value="Zn(2)-C6 fungal-type DNA-binding domain"/>
    <property type="match status" value="1"/>
</dbReference>
<name>D5G7R6_TUBMM</name>
<feature type="compositionally biased region" description="Polar residues" evidence="2">
    <location>
        <begin position="1"/>
        <end position="13"/>
    </location>
</feature>
<sequence>MPQSVKRSLSTPNVREDASIQAAGGSYSTDKRRNKLGYHRISVACGHCRRRKIRCIAAKDDPSGRCSNCIRLKKDCNFYPVENTDRRHKSPPKLDTPNNNDGGSAGSSPSPVFGEGQIHQNPNEYPESVPVTPTSDQPMSNFGDNYQPNRDTGLPPRIPISQSASVSRRPSMAQLNSGTEEIFVGVPQWVESFQPDMLGCVDQHSYEDLSGIYYRLNSPPICGAHYPQHPLHNMSSMASLTTPESLDSYDGRIYSQGPSRMGSIDQGMGSVFSYPTTHSPEAAEFGVVLDSRSASAPTPPLTASISEASQFGAPGESGYGQRYNMAQWVDQTSNGIHFDTESVAKEEDGVATDVPYLFPVEDGYSMNGDFHQLAHPGQHAGPIVKPDQELGLDHH</sequence>
<gene>
    <name evidence="4" type="ORF">GSTUM_00004693001</name>
</gene>
<dbReference type="PROSITE" id="PS50048">
    <property type="entry name" value="ZN2_CY6_FUNGAL_2"/>
    <property type="match status" value="1"/>
</dbReference>
<dbReference type="PANTHER" id="PTHR47783">
    <property type="entry name" value="ZN(II)2CYS6 TRANSCRIPTION FACTOR (EUROFUNG)-RELATED"/>
    <property type="match status" value="1"/>
</dbReference>
<dbReference type="SMART" id="SM00066">
    <property type="entry name" value="GAL4"/>
    <property type="match status" value="1"/>
</dbReference>
<protein>
    <submittedName>
        <fullName evidence="4">(Perigord truffle) hypothetical protein</fullName>
    </submittedName>
</protein>
<dbReference type="PANTHER" id="PTHR47783:SF1">
    <property type="entry name" value="ZN(II)2CYS6 TRANSCRIPTION FACTOR (EUROFUNG)"/>
    <property type="match status" value="1"/>
</dbReference>
<dbReference type="EMBL" id="FN430031">
    <property type="protein sequence ID" value="CAZ80559.1"/>
    <property type="molecule type" value="Genomic_DNA"/>
</dbReference>
<proteinExistence type="predicted"/>
<dbReference type="InParanoid" id="D5G7R6"/>
<dbReference type="InterPro" id="IPR001138">
    <property type="entry name" value="Zn2Cys6_DnaBD"/>
</dbReference>
<dbReference type="HOGENOM" id="CLU_698660_0_0_1"/>
<dbReference type="KEGG" id="tml:GSTUM_00004693001"/>
<reference evidence="4 5" key="1">
    <citation type="journal article" date="2010" name="Nature">
        <title>Perigord black truffle genome uncovers evolutionary origins and mechanisms of symbiosis.</title>
        <authorList>
            <person name="Martin F."/>
            <person name="Kohler A."/>
            <person name="Murat C."/>
            <person name="Balestrini R."/>
            <person name="Coutinho P.M."/>
            <person name="Jaillon O."/>
            <person name="Montanini B."/>
            <person name="Morin E."/>
            <person name="Noel B."/>
            <person name="Percudani R."/>
            <person name="Porcel B."/>
            <person name="Rubini A."/>
            <person name="Amicucci A."/>
            <person name="Amselem J."/>
            <person name="Anthouard V."/>
            <person name="Arcioni S."/>
            <person name="Artiguenave F."/>
            <person name="Aury J.M."/>
            <person name="Ballario P."/>
            <person name="Bolchi A."/>
            <person name="Brenna A."/>
            <person name="Brun A."/>
            <person name="Buee M."/>
            <person name="Cantarel B."/>
            <person name="Chevalier G."/>
            <person name="Couloux A."/>
            <person name="Da Silva C."/>
            <person name="Denoeud F."/>
            <person name="Duplessis S."/>
            <person name="Ghignone S."/>
            <person name="Hilselberger B."/>
            <person name="Iotti M."/>
            <person name="Marcais B."/>
            <person name="Mello A."/>
            <person name="Miranda M."/>
            <person name="Pacioni G."/>
            <person name="Quesneville H."/>
            <person name="Riccioni C."/>
            <person name="Ruotolo R."/>
            <person name="Splivallo R."/>
            <person name="Stocchi V."/>
            <person name="Tisserant E."/>
            <person name="Viscomi A.R."/>
            <person name="Zambonelli A."/>
            <person name="Zampieri E."/>
            <person name="Henrissat B."/>
            <person name="Lebrun M.H."/>
            <person name="Paolocci F."/>
            <person name="Bonfante P."/>
            <person name="Ottonello S."/>
            <person name="Wincker P."/>
        </authorList>
    </citation>
    <scope>NUCLEOTIDE SEQUENCE [LARGE SCALE GENOMIC DNA]</scope>
    <source>
        <strain evidence="4 5">Mel28</strain>
    </source>
</reference>
<keyword evidence="1" id="KW-0539">Nucleus</keyword>
<dbReference type="AlphaFoldDB" id="D5G7R6"/>
<dbReference type="GO" id="GO:0000981">
    <property type="term" value="F:DNA-binding transcription factor activity, RNA polymerase II-specific"/>
    <property type="evidence" value="ECO:0007669"/>
    <property type="project" value="InterPro"/>
</dbReference>
<dbReference type="InterPro" id="IPR036864">
    <property type="entry name" value="Zn2-C6_fun-type_DNA-bd_sf"/>
</dbReference>
<keyword evidence="5" id="KW-1185">Reference proteome</keyword>
<evidence type="ECO:0000313" key="5">
    <source>
        <dbReference type="Proteomes" id="UP000006911"/>
    </source>
</evidence>
<evidence type="ECO:0000256" key="2">
    <source>
        <dbReference type="SAM" id="MobiDB-lite"/>
    </source>
</evidence>
<evidence type="ECO:0000256" key="1">
    <source>
        <dbReference type="ARBA" id="ARBA00023242"/>
    </source>
</evidence>
<evidence type="ECO:0000259" key="3">
    <source>
        <dbReference type="PROSITE" id="PS50048"/>
    </source>
</evidence>
<dbReference type="GeneID" id="9181378"/>
<dbReference type="PROSITE" id="PS00463">
    <property type="entry name" value="ZN2_CY6_FUNGAL_1"/>
    <property type="match status" value="1"/>
</dbReference>
<dbReference type="SUPFAM" id="SSF57701">
    <property type="entry name" value="Zn2/Cys6 DNA-binding domain"/>
    <property type="match status" value="1"/>
</dbReference>
<dbReference type="Proteomes" id="UP000006911">
    <property type="component" value="Unassembled WGS sequence"/>
</dbReference>
<feature type="compositionally biased region" description="Polar residues" evidence="2">
    <location>
        <begin position="96"/>
        <end position="110"/>
    </location>
</feature>
<dbReference type="GO" id="GO:0008270">
    <property type="term" value="F:zinc ion binding"/>
    <property type="evidence" value="ECO:0007669"/>
    <property type="project" value="InterPro"/>
</dbReference>
<feature type="region of interest" description="Disordered" evidence="2">
    <location>
        <begin position="1"/>
        <end position="31"/>
    </location>
</feature>
<dbReference type="CDD" id="cd00067">
    <property type="entry name" value="GAL4"/>
    <property type="match status" value="1"/>
</dbReference>
<dbReference type="Pfam" id="PF00172">
    <property type="entry name" value="Zn_clus"/>
    <property type="match status" value="1"/>
</dbReference>
<evidence type="ECO:0000313" key="4">
    <source>
        <dbReference type="EMBL" id="CAZ80559.1"/>
    </source>
</evidence>
<dbReference type="eggNOG" id="ENOG502S404">
    <property type="taxonomic scope" value="Eukaryota"/>
</dbReference>
<feature type="region of interest" description="Disordered" evidence="2">
    <location>
        <begin position="82"/>
        <end position="155"/>
    </location>
</feature>
<dbReference type="RefSeq" id="XP_002836368.1">
    <property type="nucleotide sequence ID" value="XM_002836322.1"/>
</dbReference>
<feature type="compositionally biased region" description="Polar residues" evidence="2">
    <location>
        <begin position="131"/>
        <end position="150"/>
    </location>
</feature>